<accession>A0AAV4Q5Z5</accession>
<dbReference type="Proteomes" id="UP001054945">
    <property type="component" value="Unassembled WGS sequence"/>
</dbReference>
<name>A0AAV4Q5Z5_CAEEX</name>
<organism evidence="1 2">
    <name type="scientific">Caerostris extrusa</name>
    <name type="common">Bark spider</name>
    <name type="synonym">Caerostris bankana</name>
    <dbReference type="NCBI Taxonomy" id="172846"/>
    <lineage>
        <taxon>Eukaryota</taxon>
        <taxon>Metazoa</taxon>
        <taxon>Ecdysozoa</taxon>
        <taxon>Arthropoda</taxon>
        <taxon>Chelicerata</taxon>
        <taxon>Arachnida</taxon>
        <taxon>Araneae</taxon>
        <taxon>Araneomorphae</taxon>
        <taxon>Entelegynae</taxon>
        <taxon>Araneoidea</taxon>
        <taxon>Araneidae</taxon>
        <taxon>Caerostris</taxon>
    </lineage>
</organism>
<dbReference type="AlphaFoldDB" id="A0AAV4Q5Z5"/>
<sequence>MTHHQCGALGFKSKKKKIPNYLLHAEETELLGENPNFYDWVFWLHRPEFTAHKICVGHAQRSRKTCRICVCNSSGFILVGSLQGKSFMTVSGHSRYFEPFDRVLPPWEF</sequence>
<protein>
    <submittedName>
        <fullName evidence="1">Uncharacterized protein</fullName>
    </submittedName>
</protein>
<comment type="caution">
    <text evidence="1">The sequence shown here is derived from an EMBL/GenBank/DDBJ whole genome shotgun (WGS) entry which is preliminary data.</text>
</comment>
<evidence type="ECO:0000313" key="2">
    <source>
        <dbReference type="Proteomes" id="UP001054945"/>
    </source>
</evidence>
<reference evidence="1 2" key="1">
    <citation type="submission" date="2021-06" db="EMBL/GenBank/DDBJ databases">
        <title>Caerostris extrusa draft genome.</title>
        <authorList>
            <person name="Kono N."/>
            <person name="Arakawa K."/>
        </authorList>
    </citation>
    <scope>NUCLEOTIDE SEQUENCE [LARGE SCALE GENOMIC DNA]</scope>
</reference>
<dbReference type="EMBL" id="BPLR01005620">
    <property type="protein sequence ID" value="GIY03777.1"/>
    <property type="molecule type" value="Genomic_DNA"/>
</dbReference>
<keyword evidence="2" id="KW-1185">Reference proteome</keyword>
<proteinExistence type="predicted"/>
<gene>
    <name evidence="1" type="ORF">CEXT_577611</name>
</gene>
<evidence type="ECO:0000313" key="1">
    <source>
        <dbReference type="EMBL" id="GIY03777.1"/>
    </source>
</evidence>